<reference evidence="1 2" key="1">
    <citation type="journal article" date="2018" name="Front. Plant Sci.">
        <title>Red Clover (Trifolium pratense) and Zigzag Clover (T. medium) - A Picture of Genomic Similarities and Differences.</title>
        <authorList>
            <person name="Dluhosova J."/>
            <person name="Istvanek J."/>
            <person name="Nedelnik J."/>
            <person name="Repkova J."/>
        </authorList>
    </citation>
    <scope>NUCLEOTIDE SEQUENCE [LARGE SCALE GENOMIC DNA]</scope>
    <source>
        <strain evidence="2">cv. 10/8</strain>
        <tissue evidence="1">Leaf</tissue>
    </source>
</reference>
<accession>A0A392UUY8</accession>
<keyword evidence="2" id="KW-1185">Reference proteome</keyword>
<comment type="caution">
    <text evidence="1">The sequence shown here is derived from an EMBL/GenBank/DDBJ whole genome shotgun (WGS) entry which is preliminary data.</text>
</comment>
<feature type="non-terminal residue" evidence="1">
    <location>
        <position position="1"/>
    </location>
</feature>
<protein>
    <submittedName>
        <fullName evidence="1">Uncharacterized protein</fullName>
    </submittedName>
</protein>
<dbReference type="AlphaFoldDB" id="A0A392UUY8"/>
<evidence type="ECO:0000313" key="1">
    <source>
        <dbReference type="EMBL" id="MCI79844.1"/>
    </source>
</evidence>
<organism evidence="1 2">
    <name type="scientific">Trifolium medium</name>
    <dbReference type="NCBI Taxonomy" id="97028"/>
    <lineage>
        <taxon>Eukaryota</taxon>
        <taxon>Viridiplantae</taxon>
        <taxon>Streptophyta</taxon>
        <taxon>Embryophyta</taxon>
        <taxon>Tracheophyta</taxon>
        <taxon>Spermatophyta</taxon>
        <taxon>Magnoliopsida</taxon>
        <taxon>eudicotyledons</taxon>
        <taxon>Gunneridae</taxon>
        <taxon>Pentapetalae</taxon>
        <taxon>rosids</taxon>
        <taxon>fabids</taxon>
        <taxon>Fabales</taxon>
        <taxon>Fabaceae</taxon>
        <taxon>Papilionoideae</taxon>
        <taxon>50 kb inversion clade</taxon>
        <taxon>NPAAA clade</taxon>
        <taxon>Hologalegina</taxon>
        <taxon>IRL clade</taxon>
        <taxon>Trifolieae</taxon>
        <taxon>Trifolium</taxon>
    </lineage>
</organism>
<proteinExistence type="predicted"/>
<dbReference type="Proteomes" id="UP000265520">
    <property type="component" value="Unassembled WGS sequence"/>
</dbReference>
<sequence length="18" mass="1755">GSAAQRAGQCCATLSALF</sequence>
<evidence type="ECO:0000313" key="2">
    <source>
        <dbReference type="Proteomes" id="UP000265520"/>
    </source>
</evidence>
<name>A0A392UUY8_9FABA</name>
<dbReference type="EMBL" id="LXQA010982492">
    <property type="protein sequence ID" value="MCI79844.1"/>
    <property type="molecule type" value="Genomic_DNA"/>
</dbReference>